<dbReference type="SUPFAM" id="SSF53790">
    <property type="entry name" value="Tetrapyrrole methylase"/>
    <property type="match status" value="1"/>
</dbReference>
<dbReference type="EMBL" id="JAVDXW010000001">
    <property type="protein sequence ID" value="MDR7300672.1"/>
    <property type="molecule type" value="Genomic_DNA"/>
</dbReference>
<reference evidence="9" key="1">
    <citation type="submission" date="2023-07" db="EMBL/GenBank/DDBJ databases">
        <title>Sequencing the genomes of 1000 actinobacteria strains.</title>
        <authorList>
            <person name="Klenk H.-P."/>
        </authorList>
    </citation>
    <scope>NUCLEOTIDE SEQUENCE</scope>
    <source>
        <strain evidence="9">DSM 45977</strain>
    </source>
</reference>
<keyword evidence="4" id="KW-0489">Methyltransferase</keyword>
<feature type="compositionally biased region" description="Polar residues" evidence="7">
    <location>
        <begin position="322"/>
        <end position="333"/>
    </location>
</feature>
<sequence>MTPETRLGRVSFIGAGPGAADLITVRGARHIAEADIVVWAASLVTPECVQEHARADAELVDSSRLTHEDAVEIYRRAERDRLNVARVHSGDPALWGAVQEQHDVCARMELEVEIVPGVAAFSAAAAAVGRELTVPEVAQSVVLTRLEGGKTPMPSGERVREFAKHGTTMALFLSAARTGQLVEELRAGGYGEDVPVVIAYKTTWPDELLLRTTLGELETTVKQHKLWRHTLFLVGWALTEGGTRSHLYNPGHFHTFRRADPAARRALRAQRGDSQRGESQRGESQRGDSQRTRRSSSSGADRPRSEGRGGTSPVTEGAASWGRTSRTAESRNVGSAITGTTSGGADPVPEPRVDNARSPGQPDPDVAWWAVREWQQSAQGTARIAATRTTARQSGHDSAQSDLFEHAEEETSGMPGDAQAVTTDAVTTDAVTTDAAENGAAENGAAENGEAVESGAATTAGASGTLVSEQPEDEQTARTPATDESVAEVPDTDSLGNGSTVETQAGMQDTAQDEVKSESKSRTKAKSTGKSGSAAKSSTKAGSNSGHRKKGTEKQASGKAGRARTESEQD</sequence>
<dbReference type="AlphaFoldDB" id="A0AAE4CM69"/>
<keyword evidence="5" id="KW-0808">Transferase</keyword>
<evidence type="ECO:0000256" key="2">
    <source>
        <dbReference type="ARBA" id="ARBA00005879"/>
    </source>
</evidence>
<dbReference type="Pfam" id="PF00590">
    <property type="entry name" value="TP_methylase"/>
    <property type="match status" value="1"/>
</dbReference>
<name>A0AAE4CM69_9ACTN</name>
<feature type="compositionally biased region" description="Basic and acidic residues" evidence="7">
    <location>
        <begin position="270"/>
        <end position="291"/>
    </location>
</feature>
<dbReference type="PROSITE" id="PS00839">
    <property type="entry name" value="SUMT_1"/>
    <property type="match status" value="1"/>
</dbReference>
<dbReference type="PANTHER" id="PTHR45790">
    <property type="entry name" value="SIROHEME SYNTHASE-RELATED"/>
    <property type="match status" value="1"/>
</dbReference>
<feature type="region of interest" description="Disordered" evidence="7">
    <location>
        <begin position="259"/>
        <end position="365"/>
    </location>
</feature>
<dbReference type="InterPro" id="IPR050161">
    <property type="entry name" value="Siro_Cobalamin_biosynth"/>
</dbReference>
<feature type="region of interest" description="Disordered" evidence="7">
    <location>
        <begin position="379"/>
        <end position="570"/>
    </location>
</feature>
<gene>
    <name evidence="9" type="ORF">JOF55_000853</name>
</gene>
<evidence type="ECO:0000256" key="1">
    <source>
        <dbReference type="ARBA" id="ARBA00004953"/>
    </source>
</evidence>
<evidence type="ECO:0000256" key="4">
    <source>
        <dbReference type="ARBA" id="ARBA00022603"/>
    </source>
</evidence>
<dbReference type="InterPro" id="IPR014776">
    <property type="entry name" value="4pyrrole_Mease_sub2"/>
</dbReference>
<evidence type="ECO:0000313" key="10">
    <source>
        <dbReference type="Proteomes" id="UP001180845"/>
    </source>
</evidence>
<dbReference type="GO" id="GO:0009236">
    <property type="term" value="P:cobalamin biosynthetic process"/>
    <property type="evidence" value="ECO:0007669"/>
    <property type="project" value="UniProtKB-KW"/>
</dbReference>
<dbReference type="InterPro" id="IPR006362">
    <property type="entry name" value="Cbl_synth_CobM/CibF"/>
</dbReference>
<protein>
    <submittedName>
        <fullName evidence="9">Precorrin-4 C11-methyltransferase</fullName>
    </submittedName>
</protein>
<evidence type="ECO:0000313" key="9">
    <source>
        <dbReference type="EMBL" id="MDR7300672.1"/>
    </source>
</evidence>
<comment type="caution">
    <text evidence="9">The sequence shown here is derived from an EMBL/GenBank/DDBJ whole genome shotgun (WGS) entry which is preliminary data.</text>
</comment>
<accession>A0AAE4CM69</accession>
<dbReference type="PANTHER" id="PTHR45790:SF4">
    <property type="entry name" value="COBALT-PRECORRIN-4 C(11)-METHYLTRANSFERASE"/>
    <property type="match status" value="1"/>
</dbReference>
<dbReference type="NCBIfam" id="TIGR01465">
    <property type="entry name" value="cobM_cbiF"/>
    <property type="match status" value="1"/>
</dbReference>
<evidence type="ECO:0000256" key="5">
    <source>
        <dbReference type="ARBA" id="ARBA00022679"/>
    </source>
</evidence>
<evidence type="ECO:0000256" key="3">
    <source>
        <dbReference type="ARBA" id="ARBA00022573"/>
    </source>
</evidence>
<dbReference type="GO" id="GO:0046026">
    <property type="term" value="F:precorrin-4 C11-methyltransferase activity"/>
    <property type="evidence" value="ECO:0007669"/>
    <property type="project" value="InterPro"/>
</dbReference>
<comment type="pathway">
    <text evidence="1">Cofactor biosynthesis; adenosylcobalamin biosynthesis.</text>
</comment>
<dbReference type="InterPro" id="IPR014777">
    <property type="entry name" value="4pyrrole_Mease_sub1"/>
</dbReference>
<comment type="similarity">
    <text evidence="2">Belongs to the precorrin methyltransferase family.</text>
</comment>
<evidence type="ECO:0000256" key="6">
    <source>
        <dbReference type="ARBA" id="ARBA00022691"/>
    </source>
</evidence>
<feature type="compositionally biased region" description="Low complexity" evidence="7">
    <location>
        <begin position="417"/>
        <end position="465"/>
    </location>
</feature>
<organism evidence="9 10">
    <name type="scientific">Haloactinomyces albus</name>
    <dbReference type="NCBI Taxonomy" id="1352928"/>
    <lineage>
        <taxon>Bacteria</taxon>
        <taxon>Bacillati</taxon>
        <taxon>Actinomycetota</taxon>
        <taxon>Actinomycetes</taxon>
        <taxon>Actinopolysporales</taxon>
        <taxon>Actinopolysporaceae</taxon>
        <taxon>Haloactinomyces</taxon>
    </lineage>
</organism>
<feature type="compositionally biased region" description="Polar residues" evidence="7">
    <location>
        <begin position="494"/>
        <end position="510"/>
    </location>
</feature>
<feature type="compositionally biased region" description="Low complexity" evidence="7">
    <location>
        <begin position="381"/>
        <end position="392"/>
    </location>
</feature>
<dbReference type="GO" id="GO:0032259">
    <property type="term" value="P:methylation"/>
    <property type="evidence" value="ECO:0007669"/>
    <property type="project" value="UniProtKB-KW"/>
</dbReference>
<keyword evidence="10" id="KW-1185">Reference proteome</keyword>
<dbReference type="Gene3D" id="3.30.950.10">
    <property type="entry name" value="Methyltransferase, Cobalt-precorrin-4 Transmethylase, Domain 2"/>
    <property type="match status" value="1"/>
</dbReference>
<dbReference type="Proteomes" id="UP001180845">
    <property type="component" value="Unassembled WGS sequence"/>
</dbReference>
<proteinExistence type="inferred from homology"/>
<feature type="domain" description="Tetrapyrrole methylase" evidence="8">
    <location>
        <begin position="10"/>
        <end position="217"/>
    </location>
</feature>
<dbReference type="Gene3D" id="3.40.1010.10">
    <property type="entry name" value="Cobalt-precorrin-4 Transmethylase, Domain 1"/>
    <property type="match status" value="1"/>
</dbReference>
<keyword evidence="3" id="KW-0169">Cobalamin biosynthesis</keyword>
<feature type="compositionally biased region" description="Low complexity" evidence="7">
    <location>
        <begin position="528"/>
        <end position="545"/>
    </location>
</feature>
<dbReference type="InterPro" id="IPR003043">
    <property type="entry name" value="Uropor_MeTrfase_CS"/>
</dbReference>
<dbReference type="CDD" id="cd11641">
    <property type="entry name" value="Precorrin-4_C11-MT"/>
    <property type="match status" value="1"/>
</dbReference>
<dbReference type="InterPro" id="IPR000878">
    <property type="entry name" value="4pyrrol_Mease"/>
</dbReference>
<evidence type="ECO:0000259" key="8">
    <source>
        <dbReference type="Pfam" id="PF00590"/>
    </source>
</evidence>
<evidence type="ECO:0000256" key="7">
    <source>
        <dbReference type="SAM" id="MobiDB-lite"/>
    </source>
</evidence>
<keyword evidence="6" id="KW-0949">S-adenosyl-L-methionine</keyword>
<feature type="compositionally biased region" description="Low complexity" evidence="7">
    <location>
        <begin position="334"/>
        <end position="345"/>
    </location>
</feature>
<dbReference type="InterPro" id="IPR035996">
    <property type="entry name" value="4pyrrol_Methylase_sf"/>
</dbReference>